<reference evidence="1" key="2">
    <citation type="submission" date="2020-11" db="EMBL/GenBank/DDBJ databases">
        <authorList>
            <person name="McCartney M.A."/>
            <person name="Auch B."/>
            <person name="Kono T."/>
            <person name="Mallez S."/>
            <person name="Becker A."/>
            <person name="Gohl D.M."/>
            <person name="Silverstein K.A.T."/>
            <person name="Koren S."/>
            <person name="Bechman K.B."/>
            <person name="Herman A."/>
            <person name="Abrahante J.E."/>
            <person name="Garbe J."/>
        </authorList>
    </citation>
    <scope>NUCLEOTIDE SEQUENCE</scope>
    <source>
        <strain evidence="1">Duluth1</strain>
        <tissue evidence="1">Whole animal</tissue>
    </source>
</reference>
<name>A0A9D3Y574_DREPO</name>
<reference evidence="1" key="1">
    <citation type="journal article" date="2019" name="bioRxiv">
        <title>The Genome of the Zebra Mussel, Dreissena polymorpha: A Resource for Invasive Species Research.</title>
        <authorList>
            <person name="McCartney M.A."/>
            <person name="Auch B."/>
            <person name="Kono T."/>
            <person name="Mallez S."/>
            <person name="Zhang Y."/>
            <person name="Obille A."/>
            <person name="Becker A."/>
            <person name="Abrahante J.E."/>
            <person name="Garbe J."/>
            <person name="Badalamenti J.P."/>
            <person name="Herman A."/>
            <person name="Mangelson H."/>
            <person name="Liachko I."/>
            <person name="Sullivan S."/>
            <person name="Sone E.D."/>
            <person name="Koren S."/>
            <person name="Silverstein K.A.T."/>
            <person name="Beckman K.B."/>
            <person name="Gohl D.M."/>
        </authorList>
    </citation>
    <scope>NUCLEOTIDE SEQUENCE</scope>
    <source>
        <strain evidence="1">Duluth1</strain>
        <tissue evidence="1">Whole animal</tissue>
    </source>
</reference>
<dbReference type="AlphaFoldDB" id="A0A9D3Y574"/>
<proteinExistence type="predicted"/>
<organism evidence="1 2">
    <name type="scientific">Dreissena polymorpha</name>
    <name type="common">Zebra mussel</name>
    <name type="synonym">Mytilus polymorpha</name>
    <dbReference type="NCBI Taxonomy" id="45954"/>
    <lineage>
        <taxon>Eukaryota</taxon>
        <taxon>Metazoa</taxon>
        <taxon>Spiralia</taxon>
        <taxon>Lophotrochozoa</taxon>
        <taxon>Mollusca</taxon>
        <taxon>Bivalvia</taxon>
        <taxon>Autobranchia</taxon>
        <taxon>Heteroconchia</taxon>
        <taxon>Euheterodonta</taxon>
        <taxon>Imparidentia</taxon>
        <taxon>Neoheterodontei</taxon>
        <taxon>Myida</taxon>
        <taxon>Dreissenoidea</taxon>
        <taxon>Dreissenidae</taxon>
        <taxon>Dreissena</taxon>
    </lineage>
</organism>
<evidence type="ECO:0000313" key="2">
    <source>
        <dbReference type="Proteomes" id="UP000828390"/>
    </source>
</evidence>
<dbReference type="Proteomes" id="UP000828390">
    <property type="component" value="Unassembled WGS sequence"/>
</dbReference>
<dbReference type="EMBL" id="JAIWYP010000025">
    <property type="protein sequence ID" value="KAH3692168.1"/>
    <property type="molecule type" value="Genomic_DNA"/>
</dbReference>
<accession>A0A9D3Y574</accession>
<protein>
    <submittedName>
        <fullName evidence="1">Uncharacterized protein</fullName>
    </submittedName>
</protein>
<evidence type="ECO:0000313" key="1">
    <source>
        <dbReference type="EMBL" id="KAH3692168.1"/>
    </source>
</evidence>
<sequence length="78" mass="8493">MEAMNSKCTGVFCVTTAKGPKTTVQLHSWSLMVGHRKSGPALSRTVTDTQCINTTIPEPYTVATRTIPDAAIFPECHR</sequence>
<keyword evidence="2" id="KW-1185">Reference proteome</keyword>
<gene>
    <name evidence="1" type="ORF">DPMN_193980</name>
</gene>
<comment type="caution">
    <text evidence="1">The sequence shown here is derived from an EMBL/GenBank/DDBJ whole genome shotgun (WGS) entry which is preliminary data.</text>
</comment>